<feature type="compositionally biased region" description="Polar residues" evidence="1">
    <location>
        <begin position="15"/>
        <end position="35"/>
    </location>
</feature>
<gene>
    <name evidence="2" type="ORF">L211DRAFT_884048</name>
</gene>
<protein>
    <submittedName>
        <fullName evidence="2">Uncharacterized protein</fullName>
    </submittedName>
</protein>
<evidence type="ECO:0000313" key="2">
    <source>
        <dbReference type="EMBL" id="RPB22878.1"/>
    </source>
</evidence>
<keyword evidence="3" id="KW-1185">Reference proteome</keyword>
<dbReference type="InParanoid" id="A0A3N4LMI7"/>
<reference evidence="2 3" key="1">
    <citation type="journal article" date="2018" name="Nat. Ecol. Evol.">
        <title>Pezizomycetes genomes reveal the molecular basis of ectomycorrhizal truffle lifestyle.</title>
        <authorList>
            <person name="Murat C."/>
            <person name="Payen T."/>
            <person name="Noel B."/>
            <person name="Kuo A."/>
            <person name="Morin E."/>
            <person name="Chen J."/>
            <person name="Kohler A."/>
            <person name="Krizsan K."/>
            <person name="Balestrini R."/>
            <person name="Da Silva C."/>
            <person name="Montanini B."/>
            <person name="Hainaut M."/>
            <person name="Levati E."/>
            <person name="Barry K.W."/>
            <person name="Belfiori B."/>
            <person name="Cichocki N."/>
            <person name="Clum A."/>
            <person name="Dockter R.B."/>
            <person name="Fauchery L."/>
            <person name="Guy J."/>
            <person name="Iotti M."/>
            <person name="Le Tacon F."/>
            <person name="Lindquist E.A."/>
            <person name="Lipzen A."/>
            <person name="Malagnac F."/>
            <person name="Mello A."/>
            <person name="Molinier V."/>
            <person name="Miyauchi S."/>
            <person name="Poulain J."/>
            <person name="Riccioni C."/>
            <person name="Rubini A."/>
            <person name="Sitrit Y."/>
            <person name="Splivallo R."/>
            <person name="Traeger S."/>
            <person name="Wang M."/>
            <person name="Zifcakova L."/>
            <person name="Wipf D."/>
            <person name="Zambonelli A."/>
            <person name="Paolocci F."/>
            <person name="Nowrousian M."/>
            <person name="Ottonello S."/>
            <person name="Baldrian P."/>
            <person name="Spatafora J.W."/>
            <person name="Henrissat B."/>
            <person name="Nagy L.G."/>
            <person name="Aury J.M."/>
            <person name="Wincker P."/>
            <person name="Grigoriev I.V."/>
            <person name="Bonfante P."/>
            <person name="Martin F.M."/>
        </authorList>
    </citation>
    <scope>NUCLEOTIDE SEQUENCE [LARGE SCALE GENOMIC DNA]</scope>
    <source>
        <strain evidence="2 3">ATCC MYA-4762</strain>
    </source>
</reference>
<dbReference type="AlphaFoldDB" id="A0A3N4LMI7"/>
<name>A0A3N4LMI7_9PEZI</name>
<evidence type="ECO:0000313" key="3">
    <source>
        <dbReference type="Proteomes" id="UP000267821"/>
    </source>
</evidence>
<proteinExistence type="predicted"/>
<dbReference type="OrthoDB" id="5357644at2759"/>
<feature type="region of interest" description="Disordered" evidence="1">
    <location>
        <begin position="1"/>
        <end position="35"/>
    </location>
</feature>
<sequence>MEARLPQAAPIFAARSNSPEPETTERSSGASTPGVGSSEAKAMAYVHAPCSSPQVLFDKLSKIFAIYECVVGVFKGFTPFQVLQFMLASKDLAYLITRDQDLLQLLYTKYFKVRLAPKLVVPCEWCQQPGCECAGCYQWDHSGYVDLAAKPRYTDPTQRLWRFCVDCTENLPKWTRAGSKGFEVWFRKRKVRPQVELSAREKGEAMEPPKYFCKGVDKAGWLCENEVGPLGGLPTDSKAEKLMGGRMVNVCTWCGLIAVDVPNGPPNFGPCPGKATGIFKCCMIRYTTYKCAYWGGR</sequence>
<dbReference type="EMBL" id="ML121549">
    <property type="protein sequence ID" value="RPB22878.1"/>
    <property type="molecule type" value="Genomic_DNA"/>
</dbReference>
<organism evidence="2 3">
    <name type="scientific">Terfezia boudieri ATCC MYA-4762</name>
    <dbReference type="NCBI Taxonomy" id="1051890"/>
    <lineage>
        <taxon>Eukaryota</taxon>
        <taxon>Fungi</taxon>
        <taxon>Dikarya</taxon>
        <taxon>Ascomycota</taxon>
        <taxon>Pezizomycotina</taxon>
        <taxon>Pezizomycetes</taxon>
        <taxon>Pezizales</taxon>
        <taxon>Pezizaceae</taxon>
        <taxon>Terfezia</taxon>
    </lineage>
</organism>
<dbReference type="Proteomes" id="UP000267821">
    <property type="component" value="Unassembled WGS sequence"/>
</dbReference>
<accession>A0A3N4LMI7</accession>
<evidence type="ECO:0000256" key="1">
    <source>
        <dbReference type="SAM" id="MobiDB-lite"/>
    </source>
</evidence>